<evidence type="ECO:0000256" key="3">
    <source>
        <dbReference type="ARBA" id="ARBA00022777"/>
    </source>
</evidence>
<evidence type="ECO:0000313" key="7">
    <source>
        <dbReference type="Proteomes" id="UP000664859"/>
    </source>
</evidence>
<reference evidence="6" key="1">
    <citation type="submission" date="2021-02" db="EMBL/GenBank/DDBJ databases">
        <title>First Annotated Genome of the Yellow-green Alga Tribonema minus.</title>
        <authorList>
            <person name="Mahan K.M."/>
        </authorList>
    </citation>
    <scope>NUCLEOTIDE SEQUENCE</scope>
    <source>
        <strain evidence="6">UTEX B ZZ1240</strain>
    </source>
</reference>
<keyword evidence="2" id="KW-0547">Nucleotide-binding</keyword>
<evidence type="ECO:0000256" key="2">
    <source>
        <dbReference type="ARBA" id="ARBA00022741"/>
    </source>
</evidence>
<proteinExistence type="predicted"/>
<dbReference type="SUPFAM" id="SSF56112">
    <property type="entry name" value="Protein kinase-like (PK-like)"/>
    <property type="match status" value="1"/>
</dbReference>
<gene>
    <name evidence="6" type="ORF">JKP88DRAFT_131217</name>
</gene>
<feature type="non-terminal residue" evidence="6">
    <location>
        <position position="1"/>
    </location>
</feature>
<dbReference type="PANTHER" id="PTHR44329">
    <property type="entry name" value="SERINE/THREONINE-PROTEIN KINASE TNNI3K-RELATED"/>
    <property type="match status" value="1"/>
</dbReference>
<organism evidence="6 7">
    <name type="scientific">Tribonema minus</name>
    <dbReference type="NCBI Taxonomy" id="303371"/>
    <lineage>
        <taxon>Eukaryota</taxon>
        <taxon>Sar</taxon>
        <taxon>Stramenopiles</taxon>
        <taxon>Ochrophyta</taxon>
        <taxon>PX clade</taxon>
        <taxon>Xanthophyceae</taxon>
        <taxon>Tribonematales</taxon>
        <taxon>Tribonemataceae</taxon>
        <taxon>Tribonema</taxon>
    </lineage>
</organism>
<keyword evidence="7" id="KW-1185">Reference proteome</keyword>
<dbReference type="InterPro" id="IPR000719">
    <property type="entry name" value="Prot_kinase_dom"/>
</dbReference>
<feature type="non-terminal residue" evidence="6">
    <location>
        <position position="119"/>
    </location>
</feature>
<dbReference type="Proteomes" id="UP000664859">
    <property type="component" value="Unassembled WGS sequence"/>
</dbReference>
<dbReference type="Gene3D" id="1.10.510.10">
    <property type="entry name" value="Transferase(Phosphotransferase) domain 1"/>
    <property type="match status" value="1"/>
</dbReference>
<evidence type="ECO:0000259" key="5">
    <source>
        <dbReference type="PROSITE" id="PS50011"/>
    </source>
</evidence>
<dbReference type="PROSITE" id="PS00108">
    <property type="entry name" value="PROTEIN_KINASE_ST"/>
    <property type="match status" value="1"/>
</dbReference>
<dbReference type="PROSITE" id="PS50011">
    <property type="entry name" value="PROTEIN_KINASE_DOM"/>
    <property type="match status" value="1"/>
</dbReference>
<dbReference type="AlphaFoldDB" id="A0A836CHI2"/>
<feature type="domain" description="Protein kinase" evidence="5">
    <location>
        <begin position="1"/>
        <end position="119"/>
    </location>
</feature>
<sequence length="119" mass="12286">DVTRGVAFLHASKVLHGDLKSPNILIFDNMRAKLTDFGLAKVTSAASTCATAAGAASPKGTWAWMAPEIGAGARHTAAADVFSGAMVMFELLSGRVPFHACANPVQVALAVARGERPPV</sequence>
<dbReference type="InterPro" id="IPR008271">
    <property type="entry name" value="Ser/Thr_kinase_AS"/>
</dbReference>
<evidence type="ECO:0000313" key="6">
    <source>
        <dbReference type="EMBL" id="KAG5186775.1"/>
    </source>
</evidence>
<protein>
    <submittedName>
        <fullName evidence="6">Kinase-like domain-containing protein</fullName>
    </submittedName>
</protein>
<dbReference type="EMBL" id="JAFCMP010000103">
    <property type="protein sequence ID" value="KAG5186775.1"/>
    <property type="molecule type" value="Genomic_DNA"/>
</dbReference>
<dbReference type="InterPro" id="IPR051681">
    <property type="entry name" value="Ser/Thr_Kinases-Pseudokinases"/>
</dbReference>
<keyword evidence="3 6" id="KW-0418">Kinase</keyword>
<comment type="caution">
    <text evidence="6">The sequence shown here is derived from an EMBL/GenBank/DDBJ whole genome shotgun (WGS) entry which is preliminary data.</text>
</comment>
<dbReference type="GO" id="GO:0004674">
    <property type="term" value="F:protein serine/threonine kinase activity"/>
    <property type="evidence" value="ECO:0007669"/>
    <property type="project" value="TreeGrafter"/>
</dbReference>
<name>A0A836CHI2_9STRA</name>
<evidence type="ECO:0000256" key="1">
    <source>
        <dbReference type="ARBA" id="ARBA00022679"/>
    </source>
</evidence>
<dbReference type="OrthoDB" id="114536at2759"/>
<dbReference type="Pfam" id="PF00069">
    <property type="entry name" value="Pkinase"/>
    <property type="match status" value="1"/>
</dbReference>
<accession>A0A836CHI2</accession>
<dbReference type="InterPro" id="IPR011009">
    <property type="entry name" value="Kinase-like_dom_sf"/>
</dbReference>
<keyword evidence="4" id="KW-0067">ATP-binding</keyword>
<keyword evidence="1" id="KW-0808">Transferase</keyword>
<dbReference type="PANTHER" id="PTHR44329:SF288">
    <property type="entry name" value="MITOGEN-ACTIVATED PROTEIN KINASE KINASE KINASE 20"/>
    <property type="match status" value="1"/>
</dbReference>
<dbReference type="GO" id="GO:0005524">
    <property type="term" value="F:ATP binding"/>
    <property type="evidence" value="ECO:0007669"/>
    <property type="project" value="UniProtKB-KW"/>
</dbReference>
<evidence type="ECO:0000256" key="4">
    <source>
        <dbReference type="ARBA" id="ARBA00022840"/>
    </source>
</evidence>